<dbReference type="EMBL" id="BK014832">
    <property type="protein sequence ID" value="DAD77720.1"/>
    <property type="molecule type" value="Genomic_DNA"/>
</dbReference>
<protein>
    <submittedName>
        <fullName evidence="2">Replication associated protein</fullName>
    </submittedName>
</protein>
<sequence>MPCYHPMFGIRTGEKTPNGKDAIKILGGVRPQGYPPWQVVQIPCGKCIGCRLAYSKEWANRCMLELQYHDSSYFVTWTYDDAHVPQTYSSDPETGEALLPLMTLCKRDCQLMMKRLRKRFCNDRIRFFLAGEYGSTTFRPHYHVILFGLHLNDLVPYGKNFRGDILYNSPSLSACWCDHSGESMGYVVVAEVTYESCAYVARYTAKKYGVNDGEAYDLLGLVRPFTLMSRKPGIGRQYFDDHPECMDYDFINVATGDGGKKFRPPRYYEKLYDDIDPQSAHERKVKARASALASDRIQERKTNLDEYDRRALAERIKAGQLKSLRRTL</sequence>
<evidence type="ECO:0000259" key="1">
    <source>
        <dbReference type="Pfam" id="PF23343"/>
    </source>
</evidence>
<dbReference type="InterPro" id="IPR056906">
    <property type="entry name" value="ORF2/G2P_dom"/>
</dbReference>
<accession>A0A8S5M6E0</accession>
<dbReference type="Pfam" id="PF23343">
    <property type="entry name" value="REP_ORF2-G2P"/>
    <property type="match status" value="1"/>
</dbReference>
<evidence type="ECO:0000313" key="2">
    <source>
        <dbReference type="EMBL" id="DAD77720.1"/>
    </source>
</evidence>
<name>A0A8S5M6E0_9VIRU</name>
<reference evidence="2" key="1">
    <citation type="journal article" date="2021" name="Proc. Natl. Acad. Sci. U.S.A.">
        <title>A Catalog of Tens of Thousands of Viruses from Human Metagenomes Reveals Hidden Associations with Chronic Diseases.</title>
        <authorList>
            <person name="Tisza M.J."/>
            <person name="Buck C.B."/>
        </authorList>
    </citation>
    <scope>NUCLEOTIDE SEQUENCE</scope>
    <source>
        <strain evidence="2">Ct13s5</strain>
    </source>
</reference>
<organism evidence="2">
    <name type="scientific">Microviridae sp. ct13s5</name>
    <dbReference type="NCBI Taxonomy" id="2826723"/>
    <lineage>
        <taxon>Viruses</taxon>
        <taxon>Monodnaviria</taxon>
        <taxon>Sangervirae</taxon>
        <taxon>Phixviricota</taxon>
        <taxon>Malgrandaviricetes</taxon>
        <taxon>Petitvirales</taxon>
        <taxon>Microviridae</taxon>
    </lineage>
</organism>
<proteinExistence type="predicted"/>
<feature type="domain" description="Replication-associated protein ORF2/G2P" evidence="1">
    <location>
        <begin position="73"/>
        <end position="207"/>
    </location>
</feature>